<dbReference type="EMBL" id="BGZK01000044">
    <property type="protein sequence ID" value="GBP11056.1"/>
    <property type="molecule type" value="Genomic_DNA"/>
</dbReference>
<dbReference type="AlphaFoldDB" id="A0A4C1TA86"/>
<organism evidence="1 2">
    <name type="scientific">Eumeta variegata</name>
    <name type="common">Bagworm moth</name>
    <name type="synonym">Eumeta japonica</name>
    <dbReference type="NCBI Taxonomy" id="151549"/>
    <lineage>
        <taxon>Eukaryota</taxon>
        <taxon>Metazoa</taxon>
        <taxon>Ecdysozoa</taxon>
        <taxon>Arthropoda</taxon>
        <taxon>Hexapoda</taxon>
        <taxon>Insecta</taxon>
        <taxon>Pterygota</taxon>
        <taxon>Neoptera</taxon>
        <taxon>Endopterygota</taxon>
        <taxon>Lepidoptera</taxon>
        <taxon>Glossata</taxon>
        <taxon>Ditrysia</taxon>
        <taxon>Tineoidea</taxon>
        <taxon>Psychidae</taxon>
        <taxon>Oiketicinae</taxon>
        <taxon>Eumeta</taxon>
    </lineage>
</organism>
<evidence type="ECO:0000313" key="1">
    <source>
        <dbReference type="EMBL" id="GBP11056.1"/>
    </source>
</evidence>
<evidence type="ECO:0000313" key="2">
    <source>
        <dbReference type="Proteomes" id="UP000299102"/>
    </source>
</evidence>
<comment type="caution">
    <text evidence="1">The sequence shown here is derived from an EMBL/GenBank/DDBJ whole genome shotgun (WGS) entry which is preliminary data.</text>
</comment>
<protein>
    <submittedName>
        <fullName evidence="1">Uncharacterized protein</fullName>
    </submittedName>
</protein>
<gene>
    <name evidence="1" type="ORF">EVAR_79731_1</name>
</gene>
<name>A0A4C1TA86_EUMVA</name>
<sequence length="145" mass="16566">MTNYVYNKYKSNVERPTWPARISAQTAIRRAQHRMVPTHFLAADDSREGFIMWHLDFAEQSKTFRRAYRNRRHVDPGLVFGLDFESSIDSDPNYIPDLIPVPTRDLGPALGPTTELNPNPTLDFDLGPALDPNPVSLSTLSHRQF</sequence>
<accession>A0A4C1TA86</accession>
<reference evidence="1 2" key="1">
    <citation type="journal article" date="2019" name="Commun. Biol.">
        <title>The bagworm genome reveals a unique fibroin gene that provides high tensile strength.</title>
        <authorList>
            <person name="Kono N."/>
            <person name="Nakamura H."/>
            <person name="Ohtoshi R."/>
            <person name="Tomita M."/>
            <person name="Numata K."/>
            <person name="Arakawa K."/>
        </authorList>
    </citation>
    <scope>NUCLEOTIDE SEQUENCE [LARGE SCALE GENOMIC DNA]</scope>
</reference>
<proteinExistence type="predicted"/>
<keyword evidence="2" id="KW-1185">Reference proteome</keyword>
<dbReference type="Proteomes" id="UP000299102">
    <property type="component" value="Unassembled WGS sequence"/>
</dbReference>